<evidence type="ECO:0000313" key="2">
    <source>
        <dbReference type="EMBL" id="ESP05109.1"/>
    </source>
</evidence>
<dbReference type="KEGG" id="lgi:LOTGIDRAFT_151905"/>
<dbReference type="Proteomes" id="UP000030746">
    <property type="component" value="Unassembled WGS sequence"/>
</dbReference>
<dbReference type="HOGENOM" id="CLU_867607_0_0_1"/>
<reference evidence="2 3" key="1">
    <citation type="journal article" date="2013" name="Nature">
        <title>Insights into bilaterian evolution from three spiralian genomes.</title>
        <authorList>
            <person name="Simakov O."/>
            <person name="Marletaz F."/>
            <person name="Cho S.J."/>
            <person name="Edsinger-Gonzales E."/>
            <person name="Havlak P."/>
            <person name="Hellsten U."/>
            <person name="Kuo D.H."/>
            <person name="Larsson T."/>
            <person name="Lv J."/>
            <person name="Arendt D."/>
            <person name="Savage R."/>
            <person name="Osoegawa K."/>
            <person name="de Jong P."/>
            <person name="Grimwood J."/>
            <person name="Chapman J.A."/>
            <person name="Shapiro H."/>
            <person name="Aerts A."/>
            <person name="Otillar R.P."/>
            <person name="Terry A.Y."/>
            <person name="Boore J.L."/>
            <person name="Grigoriev I.V."/>
            <person name="Lindberg D.R."/>
            <person name="Seaver E.C."/>
            <person name="Weisblat D.A."/>
            <person name="Putnam N.H."/>
            <person name="Rokhsar D.S."/>
        </authorList>
    </citation>
    <scope>NUCLEOTIDE SEQUENCE [LARGE SCALE GENOMIC DNA]</scope>
</reference>
<evidence type="ECO:0000256" key="1">
    <source>
        <dbReference type="SAM" id="MobiDB-lite"/>
    </source>
</evidence>
<proteinExistence type="predicted"/>
<accession>V4ALP7</accession>
<feature type="region of interest" description="Disordered" evidence="1">
    <location>
        <begin position="46"/>
        <end position="127"/>
    </location>
</feature>
<dbReference type="GeneID" id="20235555"/>
<evidence type="ECO:0000313" key="3">
    <source>
        <dbReference type="Proteomes" id="UP000030746"/>
    </source>
</evidence>
<feature type="compositionally biased region" description="Polar residues" evidence="1">
    <location>
        <begin position="101"/>
        <end position="127"/>
    </location>
</feature>
<protein>
    <submittedName>
        <fullName evidence="2">Uncharacterized protein</fullName>
    </submittedName>
</protein>
<dbReference type="CTD" id="20235555"/>
<gene>
    <name evidence="2" type="ORF">LOTGIDRAFT_151905</name>
</gene>
<dbReference type="AlphaFoldDB" id="V4ALP7"/>
<dbReference type="RefSeq" id="XP_009043654.1">
    <property type="nucleotide sequence ID" value="XM_009045406.1"/>
</dbReference>
<feature type="non-terminal residue" evidence="2">
    <location>
        <position position="1"/>
    </location>
</feature>
<sequence length="321" mass="34241">SLEINKISTTIENEKNLVSVGDSGRPKTMMDQFLSGFGMSSLLSGQTTKQATSVNGTTGSSPQPVRSVSTAPSAVTPQKVTLSLEEKQRLAKSQDDHLKFKSQQPLNPSGSSRPNAPKTAPSSQTRDLTSSLINSNLQKMNSPSSYSVGSPGNNSFMGSNSSPYMGNNTMMGGNSYMTSSGTNSMNGPKPTASKSVDLSAFDDLLPNKNTSKKSLNEMKASQSAQSFTQNTGMGMMGMPRMGMMGNQGMMGYQPGFNQTYGQQQQFNQSAMMGGNQMTFGQPNNMMTSQQTMGGNFMMPQNQTTNKPNNASNNTDLSDIFG</sequence>
<name>V4ALP7_LOTGI</name>
<dbReference type="EMBL" id="KB199650">
    <property type="protein sequence ID" value="ESP05109.1"/>
    <property type="molecule type" value="Genomic_DNA"/>
</dbReference>
<feature type="region of interest" description="Disordered" evidence="1">
    <location>
        <begin position="301"/>
        <end position="321"/>
    </location>
</feature>
<dbReference type="OMA" id="AYMGGNS"/>
<feature type="compositionally biased region" description="Polar residues" evidence="1">
    <location>
        <begin position="46"/>
        <end position="81"/>
    </location>
</feature>
<organism evidence="2 3">
    <name type="scientific">Lottia gigantea</name>
    <name type="common">Giant owl limpet</name>
    <dbReference type="NCBI Taxonomy" id="225164"/>
    <lineage>
        <taxon>Eukaryota</taxon>
        <taxon>Metazoa</taxon>
        <taxon>Spiralia</taxon>
        <taxon>Lophotrochozoa</taxon>
        <taxon>Mollusca</taxon>
        <taxon>Gastropoda</taxon>
        <taxon>Patellogastropoda</taxon>
        <taxon>Lottioidea</taxon>
        <taxon>Lottiidae</taxon>
        <taxon>Lottia</taxon>
    </lineage>
</organism>
<keyword evidence="3" id="KW-1185">Reference proteome</keyword>
<feature type="compositionally biased region" description="Basic and acidic residues" evidence="1">
    <location>
        <begin position="84"/>
        <end position="99"/>
    </location>
</feature>
<feature type="region of interest" description="Disordered" evidence="1">
    <location>
        <begin position="175"/>
        <end position="194"/>
    </location>
</feature>